<accession>A0A5N5DEG3</accession>
<feature type="compositionally biased region" description="Polar residues" evidence="1">
    <location>
        <begin position="349"/>
        <end position="358"/>
    </location>
</feature>
<evidence type="ECO:0000256" key="1">
    <source>
        <dbReference type="SAM" id="MobiDB-lite"/>
    </source>
</evidence>
<feature type="region of interest" description="Disordered" evidence="1">
    <location>
        <begin position="565"/>
        <end position="598"/>
    </location>
</feature>
<feature type="compositionally biased region" description="Basic and acidic residues" evidence="1">
    <location>
        <begin position="402"/>
        <end position="414"/>
    </location>
</feature>
<evidence type="ECO:0000313" key="2">
    <source>
        <dbReference type="EMBL" id="KAB2575384.1"/>
    </source>
</evidence>
<proteinExistence type="predicted"/>
<feature type="compositionally biased region" description="Low complexity" evidence="1">
    <location>
        <begin position="581"/>
        <end position="596"/>
    </location>
</feature>
<feature type="compositionally biased region" description="Polar residues" evidence="1">
    <location>
        <begin position="43"/>
        <end position="54"/>
    </location>
</feature>
<name>A0A5N5DEG3_9PEZI</name>
<feature type="compositionally biased region" description="Basic residues" evidence="1">
    <location>
        <begin position="74"/>
        <end position="84"/>
    </location>
</feature>
<keyword evidence="3" id="KW-1185">Reference proteome</keyword>
<protein>
    <submittedName>
        <fullName evidence="2">Uncharacterized protein</fullName>
    </submittedName>
</protein>
<feature type="compositionally biased region" description="Basic and acidic residues" evidence="1">
    <location>
        <begin position="475"/>
        <end position="486"/>
    </location>
</feature>
<feature type="region of interest" description="Disordered" evidence="1">
    <location>
        <begin position="299"/>
        <end position="486"/>
    </location>
</feature>
<feature type="region of interest" description="Disordered" evidence="1">
    <location>
        <begin position="1"/>
        <end position="98"/>
    </location>
</feature>
<dbReference type="Proteomes" id="UP000325902">
    <property type="component" value="Unassembled WGS sequence"/>
</dbReference>
<dbReference type="AlphaFoldDB" id="A0A5N5DEG3"/>
<evidence type="ECO:0000313" key="3">
    <source>
        <dbReference type="Proteomes" id="UP000325902"/>
    </source>
</evidence>
<organism evidence="2 3">
    <name type="scientific">Lasiodiplodia theobromae</name>
    <dbReference type="NCBI Taxonomy" id="45133"/>
    <lineage>
        <taxon>Eukaryota</taxon>
        <taxon>Fungi</taxon>
        <taxon>Dikarya</taxon>
        <taxon>Ascomycota</taxon>
        <taxon>Pezizomycotina</taxon>
        <taxon>Dothideomycetes</taxon>
        <taxon>Dothideomycetes incertae sedis</taxon>
        <taxon>Botryosphaeriales</taxon>
        <taxon>Botryosphaeriaceae</taxon>
        <taxon>Lasiodiplodia</taxon>
    </lineage>
</organism>
<dbReference type="EMBL" id="VCHE01000033">
    <property type="protein sequence ID" value="KAB2575384.1"/>
    <property type="molecule type" value="Genomic_DNA"/>
</dbReference>
<feature type="region of interest" description="Disordered" evidence="1">
    <location>
        <begin position="176"/>
        <end position="220"/>
    </location>
</feature>
<feature type="compositionally biased region" description="Basic and acidic residues" evidence="1">
    <location>
        <begin position="176"/>
        <end position="185"/>
    </location>
</feature>
<dbReference type="OrthoDB" id="3907968at2759"/>
<reference evidence="2 3" key="1">
    <citation type="journal article" date="2019" name="Sci. Rep.">
        <title>A multi-omics analysis of the grapevine pathogen Lasiodiplodia theobromae reveals that temperature affects the expression of virulence- and pathogenicity-related genes.</title>
        <authorList>
            <person name="Felix C."/>
            <person name="Meneses R."/>
            <person name="Goncalves M.F.M."/>
            <person name="Tilleman L."/>
            <person name="Duarte A.S."/>
            <person name="Jorrin-Novo J.V."/>
            <person name="Van de Peer Y."/>
            <person name="Deforce D."/>
            <person name="Van Nieuwerburgh F."/>
            <person name="Esteves A.C."/>
            <person name="Alves A."/>
        </authorList>
    </citation>
    <scope>NUCLEOTIDE SEQUENCE [LARGE SCALE GENOMIC DNA]</scope>
    <source>
        <strain evidence="2 3">LA-SOL3</strain>
    </source>
</reference>
<feature type="compositionally biased region" description="Polar residues" evidence="1">
    <location>
        <begin position="1"/>
        <end position="20"/>
    </location>
</feature>
<gene>
    <name evidence="2" type="ORF">DBV05_g5909</name>
</gene>
<feature type="compositionally biased region" description="Low complexity" evidence="1">
    <location>
        <begin position="302"/>
        <end position="314"/>
    </location>
</feature>
<feature type="compositionally biased region" description="Polar residues" evidence="1">
    <location>
        <begin position="415"/>
        <end position="427"/>
    </location>
</feature>
<comment type="caution">
    <text evidence="2">The sequence shown here is derived from an EMBL/GenBank/DDBJ whole genome shotgun (WGS) entry which is preliminary data.</text>
</comment>
<sequence>MAVSTISSTPPLFDRSNTFLDSFVPSNREPRQPAPKRQLFPQLDSSEATPSENGSVYDAKHVCSEDEADEPPKKRPRSRRRSHSRSLSGQEWPPSGIANGPGVAVRFINRPDATPLTTIIEQKSIATLRSAVNGIAATRVNRWAEAPEQKQSGGGHAGRRQAALTIDEATLRELHEIIDSQRPPDQRVSSGSGTGYVNDVEHPARPISPPQSPPVRAQTPCGLPRWPGDLPTSFGAPHRRVSRVRSFGYALRHFFRGPRGELGGRDPGNQTAMRGVHEVQQWRQWPHANQADRAAGLAFWAPPSSGHGSSNPPGWHIFEPDVHEPVTEIDAPDSPAPETPSRFHARNGTRGQDSTQHGPRQLQDRQGPMQASMPGSAPPNVAQPVRGQASKRPLTPTRRRQERLPAEDPGRTESPDSVYSTPTQTSRHSSHPLIPAPLFTSPPHSRRRLDPRIPVSPYDRLADVLSTGQPTSRDTPSRSHKERSRDDIDVCYTADDIPVYRPDAVSLRSLDNKHAGAHRIVSVASSTLASTCPTPAAASSVTQTSTPATQCTSFGGSSASTIVSASPLILKPESQPQTKQSPSDSALDPSPPSMSLTLQKESSALVSLLAL</sequence>